<dbReference type="Proteomes" id="UP000214746">
    <property type="component" value="Unassembled WGS sequence"/>
</dbReference>
<accession>A0A2W1P0L0</accession>
<dbReference type="Pfam" id="PF00535">
    <property type="entry name" value="Glycos_transf_2"/>
    <property type="match status" value="1"/>
</dbReference>
<protein>
    <submittedName>
        <fullName evidence="2">Glycosyltransferase family 2 protein</fullName>
    </submittedName>
</protein>
<dbReference type="InterPro" id="IPR029044">
    <property type="entry name" value="Nucleotide-diphossugar_trans"/>
</dbReference>
<dbReference type="OrthoDB" id="2850014at2"/>
<dbReference type="InterPro" id="IPR001173">
    <property type="entry name" value="Glyco_trans_2-like"/>
</dbReference>
<dbReference type="PANTHER" id="PTHR43685:SF2">
    <property type="entry name" value="GLYCOSYLTRANSFERASE 2-LIKE DOMAIN-CONTAINING PROTEIN"/>
    <property type="match status" value="1"/>
</dbReference>
<dbReference type="InterPro" id="IPR050834">
    <property type="entry name" value="Glycosyltransf_2"/>
</dbReference>
<dbReference type="SUPFAM" id="SSF53448">
    <property type="entry name" value="Nucleotide-diphospho-sugar transferases"/>
    <property type="match status" value="1"/>
</dbReference>
<evidence type="ECO:0000313" key="2">
    <source>
        <dbReference type="EMBL" id="PZE20618.1"/>
    </source>
</evidence>
<feature type="domain" description="Glycosyltransferase 2-like" evidence="1">
    <location>
        <begin position="5"/>
        <end position="140"/>
    </location>
</feature>
<name>A0A2W1P0L0_PAEXE</name>
<dbReference type="AlphaFoldDB" id="A0A2W1P0L0"/>
<gene>
    <name evidence="2" type="ORF">CBW46_012690</name>
</gene>
<dbReference type="EMBL" id="NHRJ02000006">
    <property type="protein sequence ID" value="PZE20618.1"/>
    <property type="molecule type" value="Genomic_DNA"/>
</dbReference>
<dbReference type="GO" id="GO:0016740">
    <property type="term" value="F:transferase activity"/>
    <property type="evidence" value="ECO:0007669"/>
    <property type="project" value="UniProtKB-KW"/>
</dbReference>
<sequence length="231" mass="27160">MLKVSCILTSYNRRVLIRDAITSVINQTYPNWELFIVDDNSNEETQEIIAAFASADPRIQVLQTWVKAEDRKKTTRYATCINLAIPRISGDLVTYLTDDDIYFPRRFEKMVEVFETYPHVYVLYGQQRLAAMIDGVVHSRGIRPLAGITREPATKLDHNSVMHRAACFKLVPRWNDDRAIVPWADAVFFEDLARYWDFYPLDFITDEHRYHEHSIQAKYNRQEEVYTDKTE</sequence>
<evidence type="ECO:0000313" key="3">
    <source>
        <dbReference type="Proteomes" id="UP000214746"/>
    </source>
</evidence>
<dbReference type="Gene3D" id="3.90.550.10">
    <property type="entry name" value="Spore Coat Polysaccharide Biosynthesis Protein SpsA, Chain A"/>
    <property type="match status" value="1"/>
</dbReference>
<dbReference type="PANTHER" id="PTHR43685">
    <property type="entry name" value="GLYCOSYLTRANSFERASE"/>
    <property type="match status" value="1"/>
</dbReference>
<keyword evidence="3" id="KW-1185">Reference proteome</keyword>
<comment type="caution">
    <text evidence="2">The sequence shown here is derived from an EMBL/GenBank/DDBJ whole genome shotgun (WGS) entry which is preliminary data.</text>
</comment>
<dbReference type="CDD" id="cd00761">
    <property type="entry name" value="Glyco_tranf_GTA_type"/>
    <property type="match status" value="1"/>
</dbReference>
<proteinExistence type="predicted"/>
<dbReference type="RefSeq" id="WP_089200371.1">
    <property type="nucleotide sequence ID" value="NZ_NHRJ02000006.1"/>
</dbReference>
<evidence type="ECO:0000259" key="1">
    <source>
        <dbReference type="Pfam" id="PF00535"/>
    </source>
</evidence>
<organism evidence="2 3">
    <name type="scientific">Paenibacillus xerothermodurans</name>
    <dbReference type="NCBI Taxonomy" id="1977292"/>
    <lineage>
        <taxon>Bacteria</taxon>
        <taxon>Bacillati</taxon>
        <taxon>Bacillota</taxon>
        <taxon>Bacilli</taxon>
        <taxon>Bacillales</taxon>
        <taxon>Paenibacillaceae</taxon>
        <taxon>Paenibacillus</taxon>
    </lineage>
</organism>
<reference evidence="2" key="1">
    <citation type="submission" date="2018-06" db="EMBL/GenBank/DDBJ databases">
        <title>Paenibacillus xerothermodurans sp. nov. an extremely dry heat resistant spore forming bacterium isolated from the soil of Cape Canaveral, Florida.</title>
        <authorList>
            <person name="Seuylemezian A."/>
            <person name="Kaur N."/>
            <person name="Patil P."/>
            <person name="Patil P."/>
            <person name="Mayilraj S."/>
            <person name="Vaishampayan P."/>
        </authorList>
    </citation>
    <scope>NUCLEOTIDE SEQUENCE [LARGE SCALE GENOMIC DNA]</scope>
    <source>
        <strain evidence="2">ATCC 27380</strain>
    </source>
</reference>